<evidence type="ECO:0000313" key="4">
    <source>
        <dbReference type="Proteomes" id="UP000824090"/>
    </source>
</evidence>
<keyword evidence="1" id="KW-0520">NAD</keyword>
<organism evidence="3 4">
    <name type="scientific">Candidatus Allocopromorpha excrementigallinarum</name>
    <dbReference type="NCBI Taxonomy" id="2840742"/>
    <lineage>
        <taxon>Bacteria</taxon>
        <taxon>Bacillati</taxon>
        <taxon>Bacillota</taxon>
        <taxon>Clostridia</taxon>
        <taxon>Eubacteriales</taxon>
        <taxon>Eubacteriaceae</taxon>
        <taxon>Eubacteriaceae incertae sedis</taxon>
        <taxon>Candidatus Allocopromorpha</taxon>
    </lineage>
</organism>
<dbReference type="AlphaFoldDB" id="A0A9D1L7G7"/>
<proteinExistence type="inferred from homology"/>
<feature type="binding site" evidence="1">
    <location>
        <position position="209"/>
    </location>
    <ligand>
        <name>K(+)</name>
        <dbReference type="ChEBI" id="CHEBI:29103"/>
    </ligand>
</feature>
<accession>A0A9D1L7G7</accession>
<comment type="caution">
    <text evidence="1">Lacks conserved residue(s) required for the propagation of feature annotation.</text>
</comment>
<feature type="domain" description="YjeF N-terminal" evidence="2">
    <location>
        <begin position="14"/>
        <end position="266"/>
    </location>
</feature>
<name>A0A9D1L7G7_9FIRM</name>
<dbReference type="EC" id="5.1.99.6" evidence="1"/>
<dbReference type="HAMAP" id="MF_01966">
    <property type="entry name" value="NADHX_epimerase"/>
    <property type="match status" value="1"/>
</dbReference>
<reference evidence="3" key="2">
    <citation type="journal article" date="2021" name="PeerJ">
        <title>Extensive microbial diversity within the chicken gut microbiome revealed by metagenomics and culture.</title>
        <authorList>
            <person name="Gilroy R."/>
            <person name="Ravi A."/>
            <person name="Getino M."/>
            <person name="Pursley I."/>
            <person name="Horton D.L."/>
            <person name="Alikhan N.F."/>
            <person name="Baker D."/>
            <person name="Gharbi K."/>
            <person name="Hall N."/>
            <person name="Watson M."/>
            <person name="Adriaenssens E.M."/>
            <person name="Foster-Nyarko E."/>
            <person name="Jarju S."/>
            <person name="Secka A."/>
            <person name="Antonio M."/>
            <person name="Oren A."/>
            <person name="Chaudhuri R.R."/>
            <person name="La Ragione R."/>
            <person name="Hildebrand F."/>
            <person name="Pallen M.J."/>
        </authorList>
    </citation>
    <scope>NUCLEOTIDE SEQUENCE</scope>
    <source>
        <strain evidence="3">ChiHcec3-6078</strain>
    </source>
</reference>
<feature type="binding site" evidence="1">
    <location>
        <position position="162"/>
    </location>
    <ligand>
        <name>K(+)</name>
        <dbReference type="ChEBI" id="CHEBI:29103"/>
    </ligand>
</feature>
<keyword evidence="1" id="KW-0521">NADP</keyword>
<dbReference type="SUPFAM" id="SSF64153">
    <property type="entry name" value="YjeF N-terminal domain-like"/>
    <property type="match status" value="1"/>
</dbReference>
<evidence type="ECO:0000313" key="3">
    <source>
        <dbReference type="EMBL" id="HIU26122.1"/>
    </source>
</evidence>
<feature type="binding site" evidence="1">
    <location>
        <begin position="93"/>
        <end position="97"/>
    </location>
    <ligand>
        <name>(6S)-NADPHX</name>
        <dbReference type="ChEBI" id="CHEBI:64076"/>
    </ligand>
</feature>
<dbReference type="GO" id="GO:0000166">
    <property type="term" value="F:nucleotide binding"/>
    <property type="evidence" value="ECO:0007669"/>
    <property type="project" value="UniProtKB-KW"/>
</dbReference>
<comment type="similarity">
    <text evidence="1">Belongs to the NnrE/AIBP family.</text>
</comment>
<dbReference type="InterPro" id="IPR004443">
    <property type="entry name" value="YjeF_N_dom"/>
</dbReference>
<dbReference type="NCBIfam" id="TIGR00197">
    <property type="entry name" value="yjeF_nterm"/>
    <property type="match status" value="1"/>
</dbReference>
<feature type="binding site" evidence="1">
    <location>
        <begin position="166"/>
        <end position="172"/>
    </location>
    <ligand>
        <name>(6S)-NADPHX</name>
        <dbReference type="ChEBI" id="CHEBI:64076"/>
    </ligand>
</feature>
<dbReference type="Proteomes" id="UP000824090">
    <property type="component" value="Unassembled WGS sequence"/>
</dbReference>
<dbReference type="GO" id="GO:0052856">
    <property type="term" value="F:NAD(P)HX epimerase activity"/>
    <property type="evidence" value="ECO:0007669"/>
    <property type="project" value="UniProtKB-UniRule"/>
</dbReference>
<feature type="binding site" evidence="1">
    <location>
        <position position="94"/>
    </location>
    <ligand>
        <name>K(+)</name>
        <dbReference type="ChEBI" id="CHEBI:29103"/>
    </ligand>
</feature>
<reference evidence="3" key="1">
    <citation type="submission" date="2020-10" db="EMBL/GenBank/DDBJ databases">
        <authorList>
            <person name="Gilroy R."/>
        </authorList>
    </citation>
    <scope>NUCLEOTIDE SEQUENCE</scope>
    <source>
        <strain evidence="3">ChiHcec3-6078</strain>
    </source>
</reference>
<dbReference type="EMBL" id="DVMP01000121">
    <property type="protein sequence ID" value="HIU26122.1"/>
    <property type="molecule type" value="Genomic_DNA"/>
</dbReference>
<comment type="catalytic activity">
    <reaction evidence="1">
        <text>(6R)-NADPHX = (6S)-NADPHX</text>
        <dbReference type="Rhea" id="RHEA:32227"/>
        <dbReference type="ChEBI" id="CHEBI:64076"/>
        <dbReference type="ChEBI" id="CHEBI:64077"/>
        <dbReference type="EC" id="5.1.99.6"/>
    </reaction>
</comment>
<dbReference type="GO" id="GO:0046872">
    <property type="term" value="F:metal ion binding"/>
    <property type="evidence" value="ECO:0007669"/>
    <property type="project" value="UniProtKB-KW"/>
</dbReference>
<dbReference type="InterPro" id="IPR036652">
    <property type="entry name" value="YjeF_N_dom_sf"/>
</dbReference>
<dbReference type="Gene3D" id="3.40.50.10260">
    <property type="entry name" value="YjeF N-terminal domain"/>
    <property type="match status" value="1"/>
</dbReference>
<dbReference type="PROSITE" id="PS51385">
    <property type="entry name" value="YJEF_N"/>
    <property type="match status" value="1"/>
</dbReference>
<feature type="binding site" evidence="1">
    <location>
        <position position="206"/>
    </location>
    <ligand>
        <name>(6S)-NADPHX</name>
        <dbReference type="ChEBI" id="CHEBI:64076"/>
    </ligand>
</feature>
<keyword evidence="1 3" id="KW-0413">Isomerase</keyword>
<keyword evidence="1" id="KW-0630">Potassium</keyword>
<comment type="cofactor">
    <cofactor evidence="1">
        <name>K(+)</name>
        <dbReference type="ChEBI" id="CHEBI:29103"/>
    </cofactor>
    <text evidence="1">Binds 1 potassium ion per subunit.</text>
</comment>
<evidence type="ECO:0000259" key="2">
    <source>
        <dbReference type="PROSITE" id="PS51385"/>
    </source>
</evidence>
<keyword evidence="1" id="KW-0547">Nucleotide-binding</keyword>
<comment type="caution">
    <text evidence="3">The sequence shown here is derived from an EMBL/GenBank/DDBJ whole genome shotgun (WGS) entry which is preliminary data.</text>
</comment>
<gene>
    <name evidence="1" type="primary">nnrE</name>
    <name evidence="3" type="ORF">IAC50_06500</name>
</gene>
<sequence length="283" mass="30769">MTGEKRHFVTCGQMKILEKRADSAGLSYRQMMENAGRAAAEAIMEKEAYSFPAGGETGIPSSMVAEESFGNTRPEDTSSNNDRSAVIFCGKGNNGGDGFVCGRILRKAGWKVTAVLVDGKPVTEDSRENFRLLCETGARILDMKENDRALMELNFDPDIIVDAIYGTGFHGSLSGAALKAAIYINTYSASAGKRKAGGKTLVFALDIPSGLGGDVTSEKYIDVNSVKAHFTVTFHARKPVHLQKFAPLYCGETIVADIGIEEDKLWDPDTYRSMMKKTDKKPE</sequence>
<comment type="catalytic activity">
    <reaction evidence="1">
        <text>(6R)-NADHX = (6S)-NADHX</text>
        <dbReference type="Rhea" id="RHEA:32215"/>
        <dbReference type="ChEBI" id="CHEBI:64074"/>
        <dbReference type="ChEBI" id="CHEBI:64075"/>
        <dbReference type="EC" id="5.1.99.6"/>
    </reaction>
</comment>
<evidence type="ECO:0000256" key="1">
    <source>
        <dbReference type="HAMAP-Rule" id="MF_01966"/>
    </source>
</evidence>
<keyword evidence="1" id="KW-0479">Metal-binding</keyword>
<protein>
    <recommendedName>
        <fullName evidence="1">NAD(P)H-hydrate epimerase</fullName>
        <ecNumber evidence="1">5.1.99.6</ecNumber>
    </recommendedName>
    <alternativeName>
        <fullName evidence="1">NAD(P)HX epimerase</fullName>
    </alternativeName>
</protein>
<comment type="function">
    <text evidence="1">Catalyzes the epimerization of the S- and R-forms of NAD(P)HX, a damaged form of NAD(P)H that is a result of enzymatic or heat-dependent hydration. This is a prerequisite for the S-specific NAD(P)H-hydrate dehydratase to allow the repair of both epimers of NAD(P)HX.</text>
</comment>
<dbReference type="Pfam" id="PF03853">
    <property type="entry name" value="YjeF_N"/>
    <property type="match status" value="1"/>
</dbReference>